<proteinExistence type="predicted"/>
<feature type="region of interest" description="Disordered" evidence="1">
    <location>
        <begin position="1"/>
        <end position="36"/>
    </location>
</feature>
<protein>
    <submittedName>
        <fullName evidence="2">Uncharacterized protein</fullName>
    </submittedName>
</protein>
<reference evidence="3" key="1">
    <citation type="journal article" date="2020" name="Genome Biol.">
        <title>Gamete binning: chromosome-level and haplotype-resolved genome assembly enabled by high-throughput single-cell sequencing of gamete genomes.</title>
        <authorList>
            <person name="Campoy J.A."/>
            <person name="Sun H."/>
            <person name="Goel M."/>
            <person name="Jiao W.-B."/>
            <person name="Folz-Donahue K."/>
            <person name="Wang N."/>
            <person name="Rubio M."/>
            <person name="Liu C."/>
            <person name="Kukat C."/>
            <person name="Ruiz D."/>
            <person name="Huettel B."/>
            <person name="Schneeberger K."/>
        </authorList>
    </citation>
    <scope>NUCLEOTIDE SEQUENCE [LARGE SCALE GENOMIC DNA]</scope>
    <source>
        <strain evidence="3">cv. Rojo Pasion</strain>
    </source>
</reference>
<sequence length="69" mass="7769">MSPSLRQRRRGLAFHETRRSKSTASGGSGSVARSKGNGILGARKFRRNYSWLIGEIVLEGLFQHLLFQH</sequence>
<accession>A0A6J5XYP7</accession>
<dbReference type="AlphaFoldDB" id="A0A6J5XYP7"/>
<gene>
    <name evidence="2" type="ORF">ORAREDHAP_LOCUS41068</name>
</gene>
<dbReference type="EMBL" id="CAEKKB010000007">
    <property type="protein sequence ID" value="CAB4316164.1"/>
    <property type="molecule type" value="Genomic_DNA"/>
</dbReference>
<dbReference type="Proteomes" id="UP000507245">
    <property type="component" value="Unassembled WGS sequence"/>
</dbReference>
<evidence type="ECO:0000313" key="3">
    <source>
        <dbReference type="Proteomes" id="UP000507245"/>
    </source>
</evidence>
<organism evidence="2 3">
    <name type="scientific">Prunus armeniaca</name>
    <name type="common">Apricot</name>
    <name type="synonym">Armeniaca vulgaris</name>
    <dbReference type="NCBI Taxonomy" id="36596"/>
    <lineage>
        <taxon>Eukaryota</taxon>
        <taxon>Viridiplantae</taxon>
        <taxon>Streptophyta</taxon>
        <taxon>Embryophyta</taxon>
        <taxon>Tracheophyta</taxon>
        <taxon>Spermatophyta</taxon>
        <taxon>Magnoliopsida</taxon>
        <taxon>eudicotyledons</taxon>
        <taxon>Gunneridae</taxon>
        <taxon>Pentapetalae</taxon>
        <taxon>rosids</taxon>
        <taxon>fabids</taxon>
        <taxon>Rosales</taxon>
        <taxon>Rosaceae</taxon>
        <taxon>Amygdaloideae</taxon>
        <taxon>Amygdaleae</taxon>
        <taxon>Prunus</taxon>
    </lineage>
</organism>
<name>A0A6J5XYP7_PRUAR</name>
<keyword evidence="3" id="KW-1185">Reference proteome</keyword>
<evidence type="ECO:0000256" key="1">
    <source>
        <dbReference type="SAM" id="MobiDB-lite"/>
    </source>
</evidence>
<feature type="compositionally biased region" description="Basic residues" evidence="1">
    <location>
        <begin position="1"/>
        <end position="12"/>
    </location>
</feature>
<evidence type="ECO:0000313" key="2">
    <source>
        <dbReference type="EMBL" id="CAB4316164.1"/>
    </source>
</evidence>